<dbReference type="InterPro" id="IPR036534">
    <property type="entry name" value="GAR_dom_sf"/>
</dbReference>
<keyword evidence="9" id="KW-1185">Reference proteome</keyword>
<dbReference type="GO" id="GO:0008093">
    <property type="term" value="F:cytoskeletal anchor activity"/>
    <property type="evidence" value="ECO:0007669"/>
    <property type="project" value="TreeGrafter"/>
</dbReference>
<evidence type="ECO:0000259" key="7">
    <source>
        <dbReference type="PROSITE" id="PS51460"/>
    </source>
</evidence>
<dbReference type="Pfam" id="PF02187">
    <property type="entry name" value="GAS2"/>
    <property type="match status" value="1"/>
</dbReference>
<dbReference type="Gene3D" id="1.10.418.10">
    <property type="entry name" value="Calponin-like domain"/>
    <property type="match status" value="1"/>
</dbReference>
<dbReference type="GO" id="GO:0005884">
    <property type="term" value="C:actin filament"/>
    <property type="evidence" value="ECO:0007669"/>
    <property type="project" value="TreeGrafter"/>
</dbReference>
<feature type="domain" description="Calponin-homology (CH)" evidence="6">
    <location>
        <begin position="73"/>
        <end position="221"/>
    </location>
</feature>
<evidence type="ECO:0000259" key="6">
    <source>
        <dbReference type="PROSITE" id="PS50021"/>
    </source>
</evidence>
<reference evidence="8" key="1">
    <citation type="submission" date="2023-07" db="EMBL/GenBank/DDBJ databases">
        <title>Chromosome-level genome assembly of Artemia franciscana.</title>
        <authorList>
            <person name="Jo E."/>
        </authorList>
    </citation>
    <scope>NUCLEOTIDE SEQUENCE</scope>
    <source>
        <tissue evidence="8">Whole body</tissue>
    </source>
</reference>
<feature type="region of interest" description="Disordered" evidence="5">
    <location>
        <begin position="461"/>
        <end position="486"/>
    </location>
</feature>
<evidence type="ECO:0000256" key="4">
    <source>
        <dbReference type="ARBA" id="ARBA00038441"/>
    </source>
</evidence>
<dbReference type="EMBL" id="JAVRJZ010000010">
    <property type="protein sequence ID" value="KAK2717343.1"/>
    <property type="molecule type" value="Genomic_DNA"/>
</dbReference>
<dbReference type="SUPFAM" id="SSF143575">
    <property type="entry name" value="GAS2 domain-like"/>
    <property type="match status" value="1"/>
</dbReference>
<dbReference type="AlphaFoldDB" id="A0AA88L3C3"/>
<comment type="similarity">
    <text evidence="4">Belongs to the GAS2 family.</text>
</comment>
<proteinExistence type="inferred from homology"/>
<gene>
    <name evidence="8" type="ORF">QYM36_006209</name>
</gene>
<organism evidence="8 9">
    <name type="scientific">Artemia franciscana</name>
    <name type="common">Brine shrimp</name>
    <name type="synonym">Artemia sanfranciscana</name>
    <dbReference type="NCBI Taxonomy" id="6661"/>
    <lineage>
        <taxon>Eukaryota</taxon>
        <taxon>Metazoa</taxon>
        <taxon>Ecdysozoa</taxon>
        <taxon>Arthropoda</taxon>
        <taxon>Crustacea</taxon>
        <taxon>Branchiopoda</taxon>
        <taxon>Anostraca</taxon>
        <taxon>Artemiidae</taxon>
        <taxon>Artemia</taxon>
    </lineage>
</organism>
<accession>A0AA88L3C3</accession>
<dbReference type="InterPro" id="IPR036872">
    <property type="entry name" value="CH_dom_sf"/>
</dbReference>
<dbReference type="Pfam" id="PF00307">
    <property type="entry name" value="CH"/>
    <property type="match status" value="1"/>
</dbReference>
<comment type="caution">
    <text evidence="8">The sequence shown here is derived from an EMBL/GenBank/DDBJ whole genome shotgun (WGS) entry which is preliminary data.</text>
</comment>
<feature type="compositionally biased region" description="Polar residues" evidence="5">
    <location>
        <begin position="385"/>
        <end position="394"/>
    </location>
</feature>
<evidence type="ECO:0000256" key="2">
    <source>
        <dbReference type="ARBA" id="ARBA00022490"/>
    </source>
</evidence>
<dbReference type="Gene3D" id="3.30.920.20">
    <property type="entry name" value="Gas2-like domain"/>
    <property type="match status" value="1"/>
</dbReference>
<feature type="domain" description="GAR" evidence="7">
    <location>
        <begin position="277"/>
        <end position="353"/>
    </location>
</feature>
<dbReference type="GO" id="GO:0008017">
    <property type="term" value="F:microtubule binding"/>
    <property type="evidence" value="ECO:0007669"/>
    <property type="project" value="InterPro"/>
</dbReference>
<dbReference type="InterPro" id="IPR001715">
    <property type="entry name" value="CH_dom"/>
</dbReference>
<dbReference type="SMART" id="SM00033">
    <property type="entry name" value="CH"/>
    <property type="match status" value="1"/>
</dbReference>
<dbReference type="SMART" id="SM00243">
    <property type="entry name" value="GAS2"/>
    <property type="match status" value="1"/>
</dbReference>
<feature type="compositionally biased region" description="Low complexity" evidence="5">
    <location>
        <begin position="353"/>
        <end position="371"/>
    </location>
</feature>
<feature type="region of interest" description="Disordered" evidence="5">
    <location>
        <begin position="351"/>
        <end position="394"/>
    </location>
</feature>
<evidence type="ECO:0000256" key="5">
    <source>
        <dbReference type="SAM" id="MobiDB-lite"/>
    </source>
</evidence>
<dbReference type="PROSITE" id="PS51460">
    <property type="entry name" value="GAR"/>
    <property type="match status" value="1"/>
</dbReference>
<evidence type="ECO:0000313" key="8">
    <source>
        <dbReference type="EMBL" id="KAK2717343.1"/>
    </source>
</evidence>
<dbReference type="GO" id="GO:0051764">
    <property type="term" value="P:actin crosslink formation"/>
    <property type="evidence" value="ECO:0007669"/>
    <property type="project" value="TreeGrafter"/>
</dbReference>
<dbReference type="PROSITE" id="PS50021">
    <property type="entry name" value="CH"/>
    <property type="match status" value="1"/>
</dbReference>
<dbReference type="SUPFAM" id="SSF47576">
    <property type="entry name" value="Calponin-homology domain, CH-domain"/>
    <property type="match status" value="1"/>
</dbReference>
<evidence type="ECO:0000256" key="3">
    <source>
        <dbReference type="ARBA" id="ARBA00023212"/>
    </source>
</evidence>
<dbReference type="InterPro" id="IPR003108">
    <property type="entry name" value="GAR_dom"/>
</dbReference>
<sequence>MSSFRHLPSRSAASTPARGIGKRWIGAALGANNDASLGWGLSAISNPELPQTEAELAQFYHERIMEAQQRHLEPLREDLADWLNRIFELEHLSSETFLNSLDDGVLVCKLARIIQEKAKEIISFTAETGDPTTLPDVTKSRRTSVEESKVIAAKTVPMKKIKCWERAPRKSFFSRENACNFLDFCRNLGINESVLFESEGLVLQSQPRNVVLCLLDVGRKAALLGMDAPALIQLERDIDRQLYERNDDDILGTLSQSRDDGRSRSVTSPVLVTGEYSELDKKVEQLAIASQAECRCVSEYCSRLEIRKISEGLYHVAGRNVFIRLLKDRHVMVRVGGGWDTLEHFLIRHDPCRGGSNTSSRSRSPTPDTTGLLQRKPLSERKTINSRSTLTPSKVGSTPCLIDLNVSPVTTPRRAQPVRRAQTAGLPVKRTGSVKQSSNDLTEHFSQLTESNKLKAPERPTSFIDIPRKGNSVPSTPISSGLPPRPVNATARKSGVGRTASFHFGTQRQVLSKPLTNNLNVSAFNMNAKKTVSNNALNEMDSKPRWK</sequence>
<comment type="subcellular location">
    <subcellularLocation>
        <location evidence="1">Cytoplasm</location>
        <location evidence="1">Cytoskeleton</location>
    </subcellularLocation>
</comment>
<dbReference type="PANTHER" id="PTHR46756:SF13">
    <property type="entry name" value="GROWTH ARREST-SPECIFIC PROTEIN 2"/>
    <property type="match status" value="1"/>
</dbReference>
<feature type="region of interest" description="Disordered" evidence="5">
    <location>
        <begin position="412"/>
        <end position="438"/>
    </location>
</feature>
<keyword evidence="3" id="KW-0206">Cytoskeleton</keyword>
<evidence type="ECO:0000313" key="9">
    <source>
        <dbReference type="Proteomes" id="UP001187531"/>
    </source>
</evidence>
<protein>
    <submittedName>
        <fullName evidence="8">Uncharacterized protein</fullName>
    </submittedName>
</protein>
<dbReference type="GO" id="GO:0051015">
    <property type="term" value="F:actin filament binding"/>
    <property type="evidence" value="ECO:0007669"/>
    <property type="project" value="TreeGrafter"/>
</dbReference>
<name>A0AA88L3C3_ARTSF</name>
<evidence type="ECO:0000256" key="1">
    <source>
        <dbReference type="ARBA" id="ARBA00004245"/>
    </source>
</evidence>
<dbReference type="CDD" id="cd21204">
    <property type="entry name" value="CH_GAS2-like"/>
    <property type="match status" value="1"/>
</dbReference>
<dbReference type="Proteomes" id="UP001187531">
    <property type="component" value="Unassembled WGS sequence"/>
</dbReference>
<dbReference type="PANTHER" id="PTHR46756">
    <property type="entry name" value="TRANSGELIN"/>
    <property type="match status" value="1"/>
</dbReference>
<keyword evidence="2" id="KW-0963">Cytoplasm</keyword>